<dbReference type="STRING" id="1177982.SAMN04489711_11067"/>
<feature type="transmembrane region" description="Helical" evidence="9">
    <location>
        <begin position="46"/>
        <end position="65"/>
    </location>
</feature>
<dbReference type="OrthoDB" id="9791324at2"/>
<dbReference type="GO" id="GO:0005886">
    <property type="term" value="C:plasma membrane"/>
    <property type="evidence" value="ECO:0007669"/>
    <property type="project" value="UniProtKB-SubCell"/>
</dbReference>
<keyword evidence="6 9" id="KW-1133">Transmembrane helix</keyword>
<evidence type="ECO:0000256" key="3">
    <source>
        <dbReference type="ARBA" id="ARBA00022475"/>
    </source>
</evidence>
<accession>A0A1I2FE38</accession>
<evidence type="ECO:0000313" key="12">
    <source>
        <dbReference type="Proteomes" id="UP000199119"/>
    </source>
</evidence>
<feature type="transmembrane region" description="Helical" evidence="9">
    <location>
        <begin position="124"/>
        <end position="145"/>
    </location>
</feature>
<dbReference type="PANTHER" id="PTHR35011:SF2">
    <property type="entry name" value="2,3-DIKETO-L-GULONATE TRAP TRANSPORTER SMALL PERMEASE PROTEIN YIAM"/>
    <property type="match status" value="1"/>
</dbReference>
<evidence type="ECO:0000259" key="10">
    <source>
        <dbReference type="Pfam" id="PF04290"/>
    </source>
</evidence>
<dbReference type="Pfam" id="PF04290">
    <property type="entry name" value="DctQ"/>
    <property type="match status" value="1"/>
</dbReference>
<evidence type="ECO:0000256" key="9">
    <source>
        <dbReference type="RuleBase" id="RU369079"/>
    </source>
</evidence>
<keyword evidence="4 9" id="KW-0997">Cell inner membrane</keyword>
<proteinExistence type="inferred from homology"/>
<keyword evidence="2 9" id="KW-0813">Transport</keyword>
<dbReference type="EMBL" id="FONX01000010">
    <property type="protein sequence ID" value="SFF02786.1"/>
    <property type="molecule type" value="Genomic_DNA"/>
</dbReference>
<feature type="domain" description="Tripartite ATP-independent periplasmic transporters DctQ component" evidence="10">
    <location>
        <begin position="20"/>
        <end position="149"/>
    </location>
</feature>
<comment type="similarity">
    <text evidence="8 9">Belongs to the TRAP transporter small permease family.</text>
</comment>
<keyword evidence="7 9" id="KW-0472">Membrane</keyword>
<keyword evidence="5 9" id="KW-0812">Transmembrane</keyword>
<evidence type="ECO:0000256" key="5">
    <source>
        <dbReference type="ARBA" id="ARBA00022692"/>
    </source>
</evidence>
<dbReference type="PANTHER" id="PTHR35011">
    <property type="entry name" value="2,3-DIKETO-L-GULONATE TRAP TRANSPORTER SMALL PERMEASE PROTEIN YIAM"/>
    <property type="match status" value="1"/>
</dbReference>
<dbReference type="InterPro" id="IPR007387">
    <property type="entry name" value="TRAP_DctQ"/>
</dbReference>
<dbReference type="AlphaFoldDB" id="A0A1I2FE38"/>
<name>A0A1I2FE38_9BURK</name>
<feature type="transmembrane region" description="Helical" evidence="9">
    <location>
        <begin position="12"/>
        <end position="34"/>
    </location>
</feature>
<dbReference type="InterPro" id="IPR055348">
    <property type="entry name" value="DctQ"/>
</dbReference>
<evidence type="ECO:0000256" key="4">
    <source>
        <dbReference type="ARBA" id="ARBA00022519"/>
    </source>
</evidence>
<sequence>MKNLVTRAAEGLLIVLLAVMVVLVFGNVVLRYFFNSGIVFSEEVSRFVFMWLTLIGALVVMKDNAHLGMSSLIDRLGERGQRICRFLSDTLTLACCVLLAHGTWAQVVIGMDNTAPVTGVPLGLVFLSLLISSVGMALLLAHSLWRQVTGRMPREELVPRSVSAGE</sequence>
<feature type="transmembrane region" description="Helical" evidence="9">
    <location>
        <begin position="86"/>
        <end position="104"/>
    </location>
</feature>
<evidence type="ECO:0000256" key="7">
    <source>
        <dbReference type="ARBA" id="ARBA00023136"/>
    </source>
</evidence>
<evidence type="ECO:0000256" key="8">
    <source>
        <dbReference type="ARBA" id="ARBA00038436"/>
    </source>
</evidence>
<evidence type="ECO:0000256" key="6">
    <source>
        <dbReference type="ARBA" id="ARBA00022989"/>
    </source>
</evidence>
<comment type="subunit">
    <text evidence="9">The complex comprises the extracytoplasmic solute receptor protein and the two transmembrane proteins.</text>
</comment>
<keyword evidence="3" id="KW-1003">Cell membrane</keyword>
<gene>
    <name evidence="11" type="ORF">SAMN04489711_11067</name>
</gene>
<dbReference type="RefSeq" id="WP_092940246.1">
    <property type="nucleotide sequence ID" value="NZ_FONX01000010.1"/>
</dbReference>
<dbReference type="GO" id="GO:0022857">
    <property type="term" value="F:transmembrane transporter activity"/>
    <property type="evidence" value="ECO:0007669"/>
    <property type="project" value="UniProtKB-UniRule"/>
</dbReference>
<evidence type="ECO:0000256" key="1">
    <source>
        <dbReference type="ARBA" id="ARBA00004429"/>
    </source>
</evidence>
<reference evidence="12" key="1">
    <citation type="submission" date="2016-10" db="EMBL/GenBank/DDBJ databases">
        <authorList>
            <person name="Varghese N."/>
            <person name="Submissions S."/>
        </authorList>
    </citation>
    <scope>NUCLEOTIDE SEQUENCE [LARGE SCALE GENOMIC DNA]</scope>
    <source>
        <strain evidence="12">DSM 27981</strain>
    </source>
</reference>
<evidence type="ECO:0000256" key="2">
    <source>
        <dbReference type="ARBA" id="ARBA00022448"/>
    </source>
</evidence>
<comment type="function">
    <text evidence="9">Part of the tripartite ATP-independent periplasmic (TRAP) transport system.</text>
</comment>
<dbReference type="GO" id="GO:0015740">
    <property type="term" value="P:C4-dicarboxylate transport"/>
    <property type="evidence" value="ECO:0007669"/>
    <property type="project" value="TreeGrafter"/>
</dbReference>
<evidence type="ECO:0000313" key="11">
    <source>
        <dbReference type="EMBL" id="SFF02786.1"/>
    </source>
</evidence>
<dbReference type="Proteomes" id="UP000199119">
    <property type="component" value="Unassembled WGS sequence"/>
</dbReference>
<keyword evidence="12" id="KW-1185">Reference proteome</keyword>
<organism evidence="11 12">
    <name type="scientific">Paracidovorax wautersii</name>
    <dbReference type="NCBI Taxonomy" id="1177982"/>
    <lineage>
        <taxon>Bacteria</taxon>
        <taxon>Pseudomonadati</taxon>
        <taxon>Pseudomonadota</taxon>
        <taxon>Betaproteobacteria</taxon>
        <taxon>Burkholderiales</taxon>
        <taxon>Comamonadaceae</taxon>
        <taxon>Paracidovorax</taxon>
    </lineage>
</organism>
<protein>
    <recommendedName>
        <fullName evidence="9">TRAP transporter small permease protein</fullName>
    </recommendedName>
</protein>
<comment type="subcellular location">
    <subcellularLocation>
        <location evidence="1 9">Cell inner membrane</location>
        <topology evidence="1 9">Multi-pass membrane protein</topology>
    </subcellularLocation>
</comment>